<evidence type="ECO:0000313" key="9">
    <source>
        <dbReference type="Proteomes" id="UP000811246"/>
    </source>
</evidence>
<evidence type="ECO:0000256" key="6">
    <source>
        <dbReference type="SAM" id="Phobius"/>
    </source>
</evidence>
<dbReference type="InterPro" id="IPR001104">
    <property type="entry name" value="3-oxo-5_a-steroid_4-DH_C"/>
</dbReference>
<comment type="caution">
    <text evidence="8">The sequence shown here is derived from an EMBL/GenBank/DDBJ whole genome shotgun (WGS) entry which is preliminary data.</text>
</comment>
<name>A0A922ALU9_CARIL</name>
<dbReference type="InterPro" id="IPR039357">
    <property type="entry name" value="SRD5A/TECR"/>
</dbReference>
<feature type="transmembrane region" description="Helical" evidence="6">
    <location>
        <begin position="118"/>
        <end position="136"/>
    </location>
</feature>
<evidence type="ECO:0000259" key="7">
    <source>
        <dbReference type="Pfam" id="PF02544"/>
    </source>
</evidence>
<accession>A0A922ALU9</accession>
<dbReference type="PANTHER" id="PTHR10556">
    <property type="entry name" value="3-OXO-5-ALPHA-STEROID 4-DEHYDROGENASE"/>
    <property type="match status" value="1"/>
</dbReference>
<evidence type="ECO:0000256" key="2">
    <source>
        <dbReference type="ARBA" id="ARBA00007742"/>
    </source>
</evidence>
<feature type="transmembrane region" description="Helical" evidence="6">
    <location>
        <begin position="53"/>
        <end position="74"/>
    </location>
</feature>
<reference evidence="8" key="1">
    <citation type="submission" date="2021-01" db="EMBL/GenBank/DDBJ databases">
        <authorList>
            <person name="Lovell J.T."/>
            <person name="Bentley N."/>
            <person name="Bhattarai G."/>
            <person name="Jenkins J.W."/>
            <person name="Sreedasyam A."/>
            <person name="Alarcon Y."/>
            <person name="Bock C."/>
            <person name="Boston L."/>
            <person name="Carlson J."/>
            <person name="Cervantes K."/>
            <person name="Clermont K."/>
            <person name="Krom N."/>
            <person name="Kubenka K."/>
            <person name="Mamidi S."/>
            <person name="Mattison C."/>
            <person name="Monteros M."/>
            <person name="Pisani C."/>
            <person name="Plott C."/>
            <person name="Rajasekar S."/>
            <person name="Rhein H.S."/>
            <person name="Rohla C."/>
            <person name="Song M."/>
            <person name="Hilaire R.S."/>
            <person name="Shu S."/>
            <person name="Wells L."/>
            <person name="Wang X."/>
            <person name="Webber J."/>
            <person name="Heerema R.J."/>
            <person name="Klein P."/>
            <person name="Conner P."/>
            <person name="Grauke L."/>
            <person name="Grimwood J."/>
            <person name="Schmutz J."/>
            <person name="Randall J.J."/>
        </authorList>
    </citation>
    <scope>NUCLEOTIDE SEQUENCE</scope>
    <source>
        <tissue evidence="8">Leaf</tissue>
    </source>
</reference>
<dbReference type="GO" id="GO:0016020">
    <property type="term" value="C:membrane"/>
    <property type="evidence" value="ECO:0007669"/>
    <property type="project" value="UniProtKB-SubCell"/>
</dbReference>
<evidence type="ECO:0000256" key="4">
    <source>
        <dbReference type="ARBA" id="ARBA00022989"/>
    </source>
</evidence>
<gene>
    <name evidence="8" type="ORF">I3842_13G046000</name>
</gene>
<dbReference type="Pfam" id="PF02544">
    <property type="entry name" value="Steroid_dh"/>
    <property type="match status" value="1"/>
</dbReference>
<proteinExistence type="inferred from homology"/>
<keyword evidence="3 6" id="KW-0812">Transmembrane</keyword>
<dbReference type="FunFam" id="1.20.120.1630:FF:000017">
    <property type="entry name" value="3-oxo-5-alpha-steroid 4-dehydrogenase family protein"/>
    <property type="match status" value="1"/>
</dbReference>
<organism evidence="8 9">
    <name type="scientific">Carya illinoinensis</name>
    <name type="common">Pecan</name>
    <dbReference type="NCBI Taxonomy" id="32201"/>
    <lineage>
        <taxon>Eukaryota</taxon>
        <taxon>Viridiplantae</taxon>
        <taxon>Streptophyta</taxon>
        <taxon>Embryophyta</taxon>
        <taxon>Tracheophyta</taxon>
        <taxon>Spermatophyta</taxon>
        <taxon>Magnoliopsida</taxon>
        <taxon>eudicotyledons</taxon>
        <taxon>Gunneridae</taxon>
        <taxon>Pentapetalae</taxon>
        <taxon>rosids</taxon>
        <taxon>fabids</taxon>
        <taxon>Fagales</taxon>
        <taxon>Juglandaceae</taxon>
        <taxon>Carya</taxon>
    </lineage>
</organism>
<comment type="subcellular location">
    <subcellularLocation>
        <location evidence="1">Membrane</location>
        <topology evidence="1">Multi-pass membrane protein</topology>
    </subcellularLocation>
</comment>
<dbReference type="EMBL" id="CM031837">
    <property type="protein sequence ID" value="KAG6680493.1"/>
    <property type="molecule type" value="Genomic_DNA"/>
</dbReference>
<sequence>MLVSILLSFSFPASTSLFITALSVINLTSSAYIGFSEVLFVHKYSSGMVLDSIIAISSGYFVSFASMIYAQHLTQGSLEPPVDLKYLGILLFLVGIIGNFYHHFLLSKLRRGEGDKEYRIPNGGLFNLVICPHYLFEIIDLLGMSFISQTLYAFCLTLDFVFYLIARSYATRRWYLSKFEDFPEDVKALIPYVF</sequence>
<protein>
    <recommendedName>
        <fullName evidence="7">3-oxo-5-alpha-steroid 4-dehydrogenase C-terminal domain-containing protein</fullName>
    </recommendedName>
</protein>
<dbReference type="Proteomes" id="UP000811246">
    <property type="component" value="Chromosome 13"/>
</dbReference>
<feature type="transmembrane region" description="Helical" evidence="6">
    <location>
        <begin position="142"/>
        <end position="166"/>
    </location>
</feature>
<dbReference type="AlphaFoldDB" id="A0A922ALU9"/>
<dbReference type="Gene3D" id="1.20.120.1630">
    <property type="match status" value="1"/>
</dbReference>
<evidence type="ECO:0000256" key="3">
    <source>
        <dbReference type="ARBA" id="ARBA00022692"/>
    </source>
</evidence>
<keyword evidence="5 6" id="KW-0472">Membrane</keyword>
<feature type="transmembrane region" description="Helical" evidence="6">
    <location>
        <begin position="86"/>
        <end position="106"/>
    </location>
</feature>
<feature type="domain" description="3-oxo-5-alpha-steroid 4-dehydrogenase C-terminal" evidence="7">
    <location>
        <begin position="58"/>
        <end position="194"/>
    </location>
</feature>
<evidence type="ECO:0000256" key="5">
    <source>
        <dbReference type="ARBA" id="ARBA00023136"/>
    </source>
</evidence>
<dbReference type="PROSITE" id="PS50244">
    <property type="entry name" value="S5A_REDUCTASE"/>
    <property type="match status" value="1"/>
</dbReference>
<dbReference type="PANTHER" id="PTHR10556:SF48">
    <property type="entry name" value="STEROID 5-ALPHA-REDUCTASE DET2-LIKE"/>
    <property type="match status" value="1"/>
</dbReference>
<dbReference type="GO" id="GO:0006629">
    <property type="term" value="P:lipid metabolic process"/>
    <property type="evidence" value="ECO:0007669"/>
    <property type="project" value="InterPro"/>
</dbReference>
<dbReference type="OrthoDB" id="5788137at2759"/>
<evidence type="ECO:0000313" key="8">
    <source>
        <dbReference type="EMBL" id="KAG6680493.1"/>
    </source>
</evidence>
<comment type="similarity">
    <text evidence="2">Belongs to the steroid 5-alpha reductase family.</text>
</comment>
<keyword evidence="4 6" id="KW-1133">Transmembrane helix</keyword>
<evidence type="ECO:0000256" key="1">
    <source>
        <dbReference type="ARBA" id="ARBA00004141"/>
    </source>
</evidence>
<dbReference type="GO" id="GO:0016627">
    <property type="term" value="F:oxidoreductase activity, acting on the CH-CH group of donors"/>
    <property type="evidence" value="ECO:0007669"/>
    <property type="project" value="InterPro"/>
</dbReference>